<evidence type="ECO:0000256" key="2">
    <source>
        <dbReference type="SAM" id="SignalP"/>
    </source>
</evidence>
<feature type="chain" id="PRO_5004672994" description="Transmembrane protein" evidence="2">
    <location>
        <begin position="24"/>
        <end position="125"/>
    </location>
</feature>
<organism evidence="3 4">
    <name type="scientific">Eimeria mitis</name>
    <dbReference type="NCBI Taxonomy" id="44415"/>
    <lineage>
        <taxon>Eukaryota</taxon>
        <taxon>Sar</taxon>
        <taxon>Alveolata</taxon>
        <taxon>Apicomplexa</taxon>
        <taxon>Conoidasida</taxon>
        <taxon>Coccidia</taxon>
        <taxon>Eucoccidiorida</taxon>
        <taxon>Eimeriorina</taxon>
        <taxon>Eimeriidae</taxon>
        <taxon>Eimeria</taxon>
    </lineage>
</organism>
<sequence>MFVASSLFAASVAILAEATGVDQEPVAPVGSRDVIYVQNGLGMFGQSANPPVQRKQDTMSLILAVAVVAVSAATAFFFFKALKSSEYWATFSADNQRVSSVSYPFDRLSDIVSYPSEDRPCPRCY</sequence>
<name>U6K5V9_9EIME</name>
<reference evidence="3" key="2">
    <citation type="submission" date="2013-10" db="EMBL/GenBank/DDBJ databases">
        <authorList>
            <person name="Aslett M."/>
        </authorList>
    </citation>
    <scope>NUCLEOTIDE SEQUENCE [LARGE SCALE GENOMIC DNA]</scope>
    <source>
        <strain evidence="3">Houghton</strain>
    </source>
</reference>
<feature type="transmembrane region" description="Helical" evidence="1">
    <location>
        <begin position="59"/>
        <end position="79"/>
    </location>
</feature>
<feature type="signal peptide" evidence="2">
    <location>
        <begin position="1"/>
        <end position="23"/>
    </location>
</feature>
<dbReference type="AlphaFoldDB" id="U6K5V9"/>
<keyword evidence="2" id="KW-0732">Signal</keyword>
<evidence type="ECO:0008006" key="5">
    <source>
        <dbReference type="Google" id="ProtNLM"/>
    </source>
</evidence>
<evidence type="ECO:0000256" key="1">
    <source>
        <dbReference type="SAM" id="Phobius"/>
    </source>
</evidence>
<dbReference type="GeneID" id="25380785"/>
<dbReference type="RefSeq" id="XP_013353418.1">
    <property type="nucleotide sequence ID" value="XM_013497964.1"/>
</dbReference>
<evidence type="ECO:0000313" key="4">
    <source>
        <dbReference type="Proteomes" id="UP000030744"/>
    </source>
</evidence>
<protein>
    <recommendedName>
        <fullName evidence="5">Transmembrane protein</fullName>
    </recommendedName>
</protein>
<keyword evidence="1" id="KW-1133">Transmembrane helix</keyword>
<keyword evidence="1" id="KW-0472">Membrane</keyword>
<keyword evidence="1" id="KW-0812">Transmembrane</keyword>
<dbReference type="VEuPathDB" id="ToxoDB:EMH_0061800"/>
<gene>
    <name evidence="3" type="ORF">EMH_0061800</name>
</gene>
<dbReference type="EMBL" id="HG682826">
    <property type="protein sequence ID" value="CDJ30853.1"/>
    <property type="molecule type" value="Genomic_DNA"/>
</dbReference>
<proteinExistence type="predicted"/>
<reference evidence="3" key="1">
    <citation type="submission" date="2013-10" db="EMBL/GenBank/DDBJ databases">
        <title>Genomic analysis of the causative agents of coccidiosis in chickens.</title>
        <authorList>
            <person name="Reid A.J."/>
            <person name="Blake D."/>
            <person name="Billington K."/>
            <person name="Browne H."/>
            <person name="Dunn M."/>
            <person name="Hung S."/>
            <person name="Kawahara F."/>
            <person name="Miranda-Saavedra D."/>
            <person name="Mourier T."/>
            <person name="Nagra H."/>
            <person name="Otto T.D."/>
            <person name="Rawlings N."/>
            <person name="Sanchez A."/>
            <person name="Sanders M."/>
            <person name="Subramaniam C."/>
            <person name="Tay Y."/>
            <person name="Dear P."/>
            <person name="Doerig C."/>
            <person name="Gruber A."/>
            <person name="Parkinson J."/>
            <person name="Shirley M."/>
            <person name="Wan K.L."/>
            <person name="Berriman M."/>
            <person name="Tomley F."/>
            <person name="Pain A."/>
        </authorList>
    </citation>
    <scope>NUCLEOTIDE SEQUENCE [LARGE SCALE GENOMIC DNA]</scope>
    <source>
        <strain evidence="3">Houghton</strain>
    </source>
</reference>
<accession>U6K5V9</accession>
<evidence type="ECO:0000313" key="3">
    <source>
        <dbReference type="EMBL" id="CDJ30853.1"/>
    </source>
</evidence>
<dbReference type="Proteomes" id="UP000030744">
    <property type="component" value="Unassembled WGS sequence"/>
</dbReference>
<keyword evidence="4" id="KW-1185">Reference proteome</keyword>